<evidence type="ECO:0000313" key="2">
    <source>
        <dbReference type="Proteomes" id="UP000011761"/>
    </source>
</evidence>
<organism evidence="1 2">
    <name type="scientific">Baudoinia panamericana (strain UAMH 10762)</name>
    <name type="common">Angels' share fungus</name>
    <name type="synonym">Baudoinia compniacensis (strain UAMH 10762)</name>
    <dbReference type="NCBI Taxonomy" id="717646"/>
    <lineage>
        <taxon>Eukaryota</taxon>
        <taxon>Fungi</taxon>
        <taxon>Dikarya</taxon>
        <taxon>Ascomycota</taxon>
        <taxon>Pezizomycotina</taxon>
        <taxon>Dothideomycetes</taxon>
        <taxon>Dothideomycetidae</taxon>
        <taxon>Mycosphaerellales</taxon>
        <taxon>Teratosphaeriaceae</taxon>
        <taxon>Baudoinia</taxon>
    </lineage>
</organism>
<dbReference type="Proteomes" id="UP000011761">
    <property type="component" value="Unassembled WGS sequence"/>
</dbReference>
<proteinExistence type="predicted"/>
<dbReference type="RefSeq" id="XP_007673581.1">
    <property type="nucleotide sequence ID" value="XM_007675391.1"/>
</dbReference>
<evidence type="ECO:0000313" key="1">
    <source>
        <dbReference type="EMBL" id="EMC99153.1"/>
    </source>
</evidence>
<dbReference type="GeneID" id="19111488"/>
<sequence>MRRSLTQDVEYLVGSFLKPLLDNDAQANSIIMSGLLSLFEMSINLGIQVLEDDTIEHISKCEFDPLYLVMVCSRML</sequence>
<keyword evidence="2" id="KW-1185">Reference proteome</keyword>
<accession>M2N561</accession>
<protein>
    <submittedName>
        <fullName evidence="1">Uncharacterized protein</fullName>
    </submittedName>
</protein>
<dbReference type="KEGG" id="bcom:BAUCODRAFT_31470"/>
<gene>
    <name evidence="1" type="ORF">BAUCODRAFT_31470</name>
</gene>
<name>M2N561_BAUPA</name>
<reference evidence="1 2" key="1">
    <citation type="journal article" date="2012" name="PLoS Pathog.">
        <title>Diverse lifestyles and strategies of plant pathogenesis encoded in the genomes of eighteen Dothideomycetes fungi.</title>
        <authorList>
            <person name="Ohm R.A."/>
            <person name="Feau N."/>
            <person name="Henrissat B."/>
            <person name="Schoch C.L."/>
            <person name="Horwitz B.A."/>
            <person name="Barry K.W."/>
            <person name="Condon B.J."/>
            <person name="Copeland A.C."/>
            <person name="Dhillon B."/>
            <person name="Glaser F."/>
            <person name="Hesse C.N."/>
            <person name="Kosti I."/>
            <person name="LaButti K."/>
            <person name="Lindquist E.A."/>
            <person name="Lucas S."/>
            <person name="Salamov A.A."/>
            <person name="Bradshaw R.E."/>
            <person name="Ciuffetti L."/>
            <person name="Hamelin R.C."/>
            <person name="Kema G.H.J."/>
            <person name="Lawrence C."/>
            <person name="Scott J.A."/>
            <person name="Spatafora J.W."/>
            <person name="Turgeon B.G."/>
            <person name="de Wit P.J.G.M."/>
            <person name="Zhong S."/>
            <person name="Goodwin S.B."/>
            <person name="Grigoriev I.V."/>
        </authorList>
    </citation>
    <scope>NUCLEOTIDE SEQUENCE [LARGE SCALE GENOMIC DNA]</scope>
    <source>
        <strain evidence="1 2">UAMH 10762</strain>
    </source>
</reference>
<dbReference type="HOGENOM" id="CLU_2654110_0_0_1"/>
<dbReference type="EMBL" id="KB445552">
    <property type="protein sequence ID" value="EMC99153.1"/>
    <property type="molecule type" value="Genomic_DNA"/>
</dbReference>
<dbReference type="AlphaFoldDB" id="M2N561"/>